<keyword evidence="2" id="KW-0436">Ligase</keyword>
<evidence type="ECO:0000256" key="1">
    <source>
        <dbReference type="ARBA" id="ARBA00022962"/>
    </source>
</evidence>
<dbReference type="InterPro" id="IPR011698">
    <property type="entry name" value="GATase_3"/>
</dbReference>
<reference evidence="4 5" key="1">
    <citation type="submission" date="2017-02" db="EMBL/GenBank/DDBJ databases">
        <authorList>
            <person name="Peterson S.W."/>
        </authorList>
    </citation>
    <scope>NUCLEOTIDE SEQUENCE [LARGE SCALE GENOMIC DNA]</scope>
    <source>
        <strain evidence="4 5">B Mb 05.01</strain>
    </source>
</reference>
<keyword evidence="1 2" id="KW-0315">Glutamine amidotransferase</keyword>
<dbReference type="GO" id="GO:0016740">
    <property type="term" value="F:transferase activity"/>
    <property type="evidence" value="ECO:0007669"/>
    <property type="project" value="UniProtKB-KW"/>
</dbReference>
<dbReference type="HAMAP" id="MF_02213">
    <property type="entry name" value="Lipid_II_synth_GatD"/>
    <property type="match status" value="1"/>
</dbReference>
<dbReference type="GO" id="GO:0008360">
    <property type="term" value="P:regulation of cell shape"/>
    <property type="evidence" value="ECO:0007669"/>
    <property type="project" value="UniProtKB-KW"/>
</dbReference>
<dbReference type="RefSeq" id="WP_087130183.1">
    <property type="nucleotide sequence ID" value="NZ_FUKO01000012.1"/>
</dbReference>
<keyword evidence="5" id="KW-1185">Reference proteome</keyword>
<dbReference type="PROSITE" id="PS51274">
    <property type="entry name" value="GATASE_COBBQ"/>
    <property type="match status" value="1"/>
</dbReference>
<keyword evidence="2" id="KW-0573">Peptidoglycan synthesis</keyword>
<dbReference type="Pfam" id="PF07685">
    <property type="entry name" value="GATase_3"/>
    <property type="match status" value="1"/>
</dbReference>
<evidence type="ECO:0000256" key="2">
    <source>
        <dbReference type="HAMAP-Rule" id="MF_02213"/>
    </source>
</evidence>
<evidence type="ECO:0000313" key="4">
    <source>
        <dbReference type="EMBL" id="SJN23531.1"/>
    </source>
</evidence>
<keyword evidence="2" id="KW-0378">Hydrolase</keyword>
<dbReference type="PANTHER" id="PTHR43873:SF2">
    <property type="entry name" value="COBYRIC ACID SYNTHASE"/>
    <property type="match status" value="1"/>
</dbReference>
<dbReference type="GO" id="GO:0140282">
    <property type="term" value="F:carbon-nitrogen ligase activity on lipid II"/>
    <property type="evidence" value="ECO:0007669"/>
    <property type="project" value="UniProtKB-UniRule"/>
</dbReference>
<dbReference type="GO" id="GO:0009252">
    <property type="term" value="P:peptidoglycan biosynthetic process"/>
    <property type="evidence" value="ECO:0007669"/>
    <property type="project" value="UniProtKB-UniRule"/>
</dbReference>
<dbReference type="EC" id="3.5.1.2" evidence="2"/>
<feature type="domain" description="CobB/CobQ-like glutamine amidotransferase" evidence="3">
    <location>
        <begin position="7"/>
        <end position="194"/>
    </location>
</feature>
<dbReference type="EC" id="6.3.5.13" evidence="2"/>
<dbReference type="InterPro" id="IPR043702">
    <property type="entry name" value="Lipid_II_synth_GatD"/>
</dbReference>
<accession>A0A1R4IUH8</accession>
<dbReference type="UniPathway" id="UPA00219"/>
<protein>
    <recommendedName>
        <fullName evidence="2">Lipid II isoglutaminyl synthase (glutamine-hydrolyzing) subunit GatD</fullName>
        <ecNumber evidence="2">6.3.5.13</ecNumber>
    </recommendedName>
    <alternativeName>
        <fullName evidence="2">Lipid II isoglutaminyl synthase glutaminase subunit</fullName>
        <ecNumber evidence="2">3.5.1.2</ecNumber>
    </alternativeName>
</protein>
<comment type="subunit">
    <text evidence="2">Forms a heterodimer with MurT.</text>
</comment>
<dbReference type="Proteomes" id="UP000196320">
    <property type="component" value="Unassembled WGS sequence"/>
</dbReference>
<keyword evidence="4" id="KW-0808">Transferase</keyword>
<proteinExistence type="inferred from homology"/>
<feature type="binding site" evidence="2">
    <location>
        <position position="128"/>
    </location>
    <ligand>
        <name>substrate</name>
    </ligand>
</feature>
<dbReference type="SUPFAM" id="SSF52317">
    <property type="entry name" value="Class I glutamine amidotransferase-like"/>
    <property type="match status" value="1"/>
</dbReference>
<dbReference type="InterPro" id="IPR029062">
    <property type="entry name" value="Class_I_gatase-like"/>
</dbReference>
<comment type="pathway">
    <text evidence="2">Cell wall biogenesis; peptidoglycan biosynthesis.</text>
</comment>
<dbReference type="AlphaFoldDB" id="A0A1R4IUH8"/>
<gene>
    <name evidence="2" type="primary">gatD</name>
    <name evidence="4" type="ORF">FM104_04070</name>
</gene>
<comment type="caution">
    <text evidence="2">Lacks conserved residue(s) required for the propagation of feature annotation.</text>
</comment>
<dbReference type="GO" id="GO:0042242">
    <property type="term" value="F:cobyrinic acid a,c-diamide synthase activity"/>
    <property type="evidence" value="ECO:0007669"/>
    <property type="project" value="InterPro"/>
</dbReference>
<dbReference type="EMBL" id="FUKO01000012">
    <property type="protein sequence ID" value="SJN23531.1"/>
    <property type="molecule type" value="Genomic_DNA"/>
</dbReference>
<organism evidence="4 5">
    <name type="scientific">Microbacterium esteraromaticum</name>
    <dbReference type="NCBI Taxonomy" id="57043"/>
    <lineage>
        <taxon>Bacteria</taxon>
        <taxon>Bacillati</taxon>
        <taxon>Actinomycetota</taxon>
        <taxon>Actinomycetes</taxon>
        <taxon>Micrococcales</taxon>
        <taxon>Microbacteriaceae</taxon>
        <taxon>Microbacterium</taxon>
    </lineage>
</organism>
<name>A0A1R4IUH8_9MICO</name>
<dbReference type="GO" id="GO:0071555">
    <property type="term" value="P:cell wall organization"/>
    <property type="evidence" value="ECO:0007669"/>
    <property type="project" value="UniProtKB-KW"/>
</dbReference>
<dbReference type="Gene3D" id="3.40.50.880">
    <property type="match status" value="1"/>
</dbReference>
<keyword evidence="2" id="KW-0961">Cell wall biogenesis/degradation</keyword>
<dbReference type="PANTHER" id="PTHR43873">
    <property type="entry name" value="COBYRINATE A,C-DIAMIDE SYNTHASE"/>
    <property type="match status" value="1"/>
</dbReference>
<comment type="catalytic activity">
    <reaction evidence="2">
        <text>beta-D-GlcNAc-(1-&gt;4)-Mur2Ac(oyl-L-Ala-gamma-D-Glu-L-Lys-D-Ala-D-Ala)-di-trans,octa-cis-undecaprenyl diphosphate + L-glutamine + ATP + H2O = beta-D-GlcNAc-(1-&gt;4)-Mur2Ac(oyl-L-Ala-D-isoglutaminyl-L-Lys-D-Ala-D-Ala)-di-trans,octa-cis-undecaprenyl diphosphate + L-glutamate + ADP + phosphate + H(+)</text>
        <dbReference type="Rhea" id="RHEA:57928"/>
        <dbReference type="ChEBI" id="CHEBI:15377"/>
        <dbReference type="ChEBI" id="CHEBI:15378"/>
        <dbReference type="ChEBI" id="CHEBI:29985"/>
        <dbReference type="ChEBI" id="CHEBI:30616"/>
        <dbReference type="ChEBI" id="CHEBI:43474"/>
        <dbReference type="ChEBI" id="CHEBI:58359"/>
        <dbReference type="ChEBI" id="CHEBI:60033"/>
        <dbReference type="ChEBI" id="CHEBI:62233"/>
        <dbReference type="ChEBI" id="CHEBI:456216"/>
        <dbReference type="EC" id="6.3.5.13"/>
    </reaction>
</comment>
<comment type="catalytic activity">
    <reaction evidence="2">
        <text>L-glutamine + H2O = L-glutamate + NH4(+)</text>
        <dbReference type="Rhea" id="RHEA:15889"/>
        <dbReference type="ChEBI" id="CHEBI:15377"/>
        <dbReference type="ChEBI" id="CHEBI:28938"/>
        <dbReference type="ChEBI" id="CHEBI:29985"/>
        <dbReference type="ChEBI" id="CHEBI:58359"/>
        <dbReference type="EC" id="3.5.1.2"/>
    </reaction>
</comment>
<dbReference type="OrthoDB" id="9782045at2"/>
<comment type="similarity">
    <text evidence="2">Belongs to the CobB/CobQ family. GatD subfamily.</text>
</comment>
<comment type="function">
    <text evidence="2">The lipid II isoglutaminyl synthase complex catalyzes the formation of alpha-D-isoglutamine in the cell wall lipid II stem peptide. The GatD subunit catalyzes the hydrolysis of glutamine to glutamate and ammonia. The resulting ammonia molecule is channeled to the active site of MurT.</text>
</comment>
<dbReference type="GO" id="GO:0004359">
    <property type="term" value="F:glutaminase activity"/>
    <property type="evidence" value="ECO:0007669"/>
    <property type="project" value="UniProtKB-UniRule"/>
</dbReference>
<dbReference type="InterPro" id="IPR004484">
    <property type="entry name" value="CbiA/CobB_synth"/>
</dbReference>
<evidence type="ECO:0000259" key="3">
    <source>
        <dbReference type="Pfam" id="PF07685"/>
    </source>
</evidence>
<evidence type="ECO:0000313" key="5">
    <source>
        <dbReference type="Proteomes" id="UP000196320"/>
    </source>
</evidence>
<keyword evidence="2" id="KW-0133">Cell shape</keyword>
<sequence length="257" mass="26935">MTATVRIAQLYPATLGFTGDRGNVRALRVRLEHAGATVEFFPVAIGDELPDGLDIIIIGNGPLSAIRSVHTDLLARGDSIRAFAASGGALLAIGAGAELLSRGITTLDGELIEGLGVFDLDVVRTRDRKVGYIVVDTSVGTVLGFEDHASEWTFSDPTLGFGRVVSGRGSFAVSATAGETARGELVRAGNAFASNVQGPLLPLNPNLVREILTAVLARRELVLDLDRNVESLDSHAAGARATIEALVHGKGFNTIQL</sequence>